<evidence type="ECO:0000256" key="2">
    <source>
        <dbReference type="PIRNR" id="PIRNR037514"/>
    </source>
</evidence>
<dbReference type="EMBL" id="CP120627">
    <property type="protein sequence ID" value="WEW56744.1"/>
    <property type="molecule type" value="Genomic_DNA"/>
</dbReference>
<dbReference type="GO" id="GO:0007264">
    <property type="term" value="P:small GTPase-mediated signal transduction"/>
    <property type="evidence" value="ECO:0007669"/>
    <property type="project" value="UniProtKB-UniRule"/>
</dbReference>
<dbReference type="Gene3D" id="3.50.50.60">
    <property type="entry name" value="FAD/NAD(P)-binding domain"/>
    <property type="match status" value="1"/>
</dbReference>
<dbReference type="PRINTS" id="PR00891">
    <property type="entry name" value="RABGDIREP"/>
</dbReference>
<accession>A0AAF0IJE8</accession>
<keyword evidence="4" id="KW-1185">Reference proteome</keyword>
<dbReference type="GO" id="GO:0005092">
    <property type="term" value="F:GDP-dissociation inhibitor activity"/>
    <property type="evidence" value="ECO:0007669"/>
    <property type="project" value="UniProtKB-UniRule"/>
</dbReference>
<organism evidence="3 4">
    <name type="scientific">Emydomyces testavorans</name>
    <dbReference type="NCBI Taxonomy" id="2070801"/>
    <lineage>
        <taxon>Eukaryota</taxon>
        <taxon>Fungi</taxon>
        <taxon>Dikarya</taxon>
        <taxon>Ascomycota</taxon>
        <taxon>Pezizomycotina</taxon>
        <taxon>Eurotiomycetes</taxon>
        <taxon>Eurotiomycetidae</taxon>
        <taxon>Onygenales</taxon>
        <taxon>Nannizziopsiaceae</taxon>
        <taxon>Emydomyces</taxon>
    </lineage>
</organism>
<proteinExistence type="inferred from homology"/>
<dbReference type="SUPFAM" id="SSF51905">
    <property type="entry name" value="FAD/NAD(P)-binding domain"/>
    <property type="match status" value="1"/>
</dbReference>
<gene>
    <name evidence="3" type="primary">MRS6</name>
    <name evidence="3" type="ORF">PRK78_002195</name>
</gene>
<protein>
    <recommendedName>
        <fullName evidence="2">Rab proteins geranylgeranyltransferase</fullName>
    </recommendedName>
</protein>
<dbReference type="InterPro" id="IPR017230">
    <property type="entry name" value="Mrs6"/>
</dbReference>
<comment type="similarity">
    <text evidence="1 2">Belongs to the Rab GDI family.</text>
</comment>
<dbReference type="PANTHER" id="PTHR11787:SF4">
    <property type="entry name" value="CHM, RAB ESCORT PROTEIN 1"/>
    <property type="match status" value="1"/>
</dbReference>
<name>A0AAF0IJE8_9EURO</name>
<dbReference type="GO" id="GO:0016192">
    <property type="term" value="P:vesicle-mediated transport"/>
    <property type="evidence" value="ECO:0007669"/>
    <property type="project" value="TreeGrafter"/>
</dbReference>
<evidence type="ECO:0000313" key="3">
    <source>
        <dbReference type="EMBL" id="WEW56744.1"/>
    </source>
</evidence>
<dbReference type="InterPro" id="IPR018203">
    <property type="entry name" value="GDP_dissociation_inhibitor"/>
</dbReference>
<dbReference type="GO" id="GO:0005634">
    <property type="term" value="C:nucleus"/>
    <property type="evidence" value="ECO:0007669"/>
    <property type="project" value="TreeGrafter"/>
</dbReference>
<dbReference type="InterPro" id="IPR036188">
    <property type="entry name" value="FAD/NAD-bd_sf"/>
</dbReference>
<dbReference type="Proteomes" id="UP001219355">
    <property type="component" value="Chromosome 1"/>
</dbReference>
<dbReference type="Gene3D" id="1.10.405.10">
    <property type="entry name" value="Guanine Nucleotide Dissociation Inhibitor, domain 1"/>
    <property type="match status" value="1"/>
</dbReference>
<dbReference type="GO" id="GO:0005968">
    <property type="term" value="C:Rab-protein geranylgeranyltransferase complex"/>
    <property type="evidence" value="ECO:0007669"/>
    <property type="project" value="TreeGrafter"/>
</dbReference>
<reference evidence="3" key="1">
    <citation type="submission" date="2023-03" db="EMBL/GenBank/DDBJ databases">
        <title>Emydomyces testavorans Genome Sequence.</title>
        <authorList>
            <person name="Hoyer L."/>
        </authorList>
    </citation>
    <scope>NUCLEOTIDE SEQUENCE</scope>
    <source>
        <strain evidence="3">16-2883</strain>
    </source>
</reference>
<sequence length="529" mass="58007">MLGMNTLNETTWDVLISGTGLPQSLLALALSRSGKRVLHIDKNDYYGGSEAAFSLQEAEDWVNRVNQEPDFGPFESASIWRRPSSENNVDGELSFSRAYTLSLSRQLIYTRSRLLPSLVSSRIYRHLEFQAVGSWWVCRGEADVDTEGRTEDVTHGLQRVPSSREDVFADDTLTMKSKRSLMKFLRYLGQSDEEESAATAEGDLDTPFAEFLRSRFQVPSGLYDPLLSLCLSPYSLSKTTTSYALPRIKKHLQSIGVFGPGFSSVLAKWGGGSEIAQVACRACAVGGGVYALKRGISDVALPNHHQPDGSSELLRVRLTDEETVCAKYVVGTAWDIPIDARKAISSAFTKASRCIMIVSSPLETLFPPTSENGPVAAGSVVVLPGQQVVTGDAIDEPPVYLILHSSDTGECPSGQCVIYGSVLQPPEKGQARIDSAVKQLLKTADLKAQILWKLQFTQLGHLGTEPARGSDLGRISDQLLMFSPPCLDLEFNDSMIDQVQHVWKEIMGADVDDAEFLVFEDREATDEEV</sequence>
<evidence type="ECO:0000256" key="1">
    <source>
        <dbReference type="ARBA" id="ARBA00005593"/>
    </source>
</evidence>
<dbReference type="Gene3D" id="3.30.519.10">
    <property type="entry name" value="Guanine Nucleotide Dissociation Inhibitor, domain 2"/>
    <property type="match status" value="1"/>
</dbReference>
<dbReference type="PIRSF" id="PIRSF037514">
    <property type="entry name" value="Rab_ger_ger_transf_A_fun"/>
    <property type="match status" value="1"/>
</dbReference>
<dbReference type="GO" id="GO:0005829">
    <property type="term" value="C:cytosol"/>
    <property type="evidence" value="ECO:0007669"/>
    <property type="project" value="TreeGrafter"/>
</dbReference>
<dbReference type="PANTHER" id="PTHR11787">
    <property type="entry name" value="RAB GDP-DISSOCIATION INHIBITOR"/>
    <property type="match status" value="1"/>
</dbReference>
<dbReference type="Pfam" id="PF00996">
    <property type="entry name" value="GDI"/>
    <property type="match status" value="1"/>
</dbReference>
<evidence type="ECO:0000313" key="4">
    <source>
        <dbReference type="Proteomes" id="UP001219355"/>
    </source>
</evidence>
<dbReference type="AlphaFoldDB" id="A0AAF0IJE8"/>